<evidence type="ECO:0000313" key="1">
    <source>
        <dbReference type="EMBL" id="SVB68340.1"/>
    </source>
</evidence>
<proteinExistence type="predicted"/>
<dbReference type="AlphaFoldDB" id="A0A382FZE8"/>
<accession>A0A382FZE8</accession>
<dbReference type="EMBL" id="UINC01052709">
    <property type="protein sequence ID" value="SVB68340.1"/>
    <property type="molecule type" value="Genomic_DNA"/>
</dbReference>
<protein>
    <submittedName>
        <fullName evidence="1">Uncharacterized protein</fullName>
    </submittedName>
</protein>
<gene>
    <name evidence="1" type="ORF">METZ01_LOCUS221194</name>
</gene>
<organism evidence="1">
    <name type="scientific">marine metagenome</name>
    <dbReference type="NCBI Taxonomy" id="408172"/>
    <lineage>
        <taxon>unclassified sequences</taxon>
        <taxon>metagenomes</taxon>
        <taxon>ecological metagenomes</taxon>
    </lineage>
</organism>
<name>A0A382FZE8_9ZZZZ</name>
<reference evidence="1" key="1">
    <citation type="submission" date="2018-05" db="EMBL/GenBank/DDBJ databases">
        <authorList>
            <person name="Lanie J.A."/>
            <person name="Ng W.-L."/>
            <person name="Kazmierczak K.M."/>
            <person name="Andrzejewski T.M."/>
            <person name="Davidsen T.M."/>
            <person name="Wayne K.J."/>
            <person name="Tettelin H."/>
            <person name="Glass J.I."/>
            <person name="Rusch D."/>
            <person name="Podicherti R."/>
            <person name="Tsui H.-C.T."/>
            <person name="Winkler M.E."/>
        </authorList>
    </citation>
    <scope>NUCLEOTIDE SEQUENCE</scope>
</reference>
<sequence length="101" mass="11871">MILPDETKWLEDGIQRHYHFNNGWGASVICRKDTSAGGKQGLWEIAPLRFGMMLNMDGFDLGLYDVKGFLNDIQLQEELHKIKSYGRKNRFINKLIWRKEK</sequence>